<keyword evidence="2" id="KW-0328">Glycosyltransferase</keyword>
<reference evidence="2" key="1">
    <citation type="submission" date="2022-09" db="EMBL/GenBank/DDBJ databases">
        <title>Intensive care unit water sources are persistently colonized with multi-drug resistant bacteria and are the site of extensive horizontal gene transfer of antibiotic resistance genes.</title>
        <authorList>
            <person name="Diorio-Toth L."/>
        </authorList>
    </citation>
    <scope>NUCLEOTIDE SEQUENCE</scope>
    <source>
        <strain evidence="2">GD03864</strain>
    </source>
</reference>
<dbReference type="GO" id="GO:0016757">
    <property type="term" value="F:glycosyltransferase activity"/>
    <property type="evidence" value="ECO:0007669"/>
    <property type="project" value="UniProtKB-KW"/>
</dbReference>
<accession>A0ABD4XY64</accession>
<evidence type="ECO:0000313" key="2">
    <source>
        <dbReference type="EMBL" id="MDH0687613.1"/>
    </source>
</evidence>
<comment type="caution">
    <text evidence="2">The sequence shown here is derived from an EMBL/GenBank/DDBJ whole genome shotgun (WGS) entry which is preliminary data.</text>
</comment>
<gene>
    <name evidence="2" type="ORF">N5D09_05885</name>
</gene>
<evidence type="ECO:0000259" key="1">
    <source>
        <dbReference type="Pfam" id="PF13524"/>
    </source>
</evidence>
<feature type="domain" description="Spore protein YkvP/CgeB glycosyl transferase-like" evidence="1">
    <location>
        <begin position="371"/>
        <end position="512"/>
    </location>
</feature>
<protein>
    <submittedName>
        <fullName evidence="2">Glycosyltransferase</fullName>
        <ecNumber evidence="2">2.4.-.-</ecNumber>
    </submittedName>
</protein>
<dbReference type="SUPFAM" id="SSF53756">
    <property type="entry name" value="UDP-Glycosyltransferase/glycogen phosphorylase"/>
    <property type="match status" value="1"/>
</dbReference>
<evidence type="ECO:0000313" key="3">
    <source>
        <dbReference type="Proteomes" id="UP001161139"/>
    </source>
</evidence>
<dbReference type="EC" id="2.4.-.-" evidence="2"/>
<sequence>MKRSGKLLAKKVLSILGLYGLYKRKFKPYFVIESNPSSDTVPLLLGRKNKRQVVKLEETPFWDEISVMPCERFRIRAAVRYSTQDSVAAKKAVLQIKLQDRLGNEISWTDGRLVKSERLGGFYRYLPCTNGKKTTIFEGVVPQDGATMKIGFRRFNAKNTEVVLYEAEFIREEGISKTDFRRDVAELSIMGWPVEIDSGKLTILGVMDEFTTQCFAPDINLIQPRPDNWYALAEKYKPDAIFIESAWKGNYGSWQFRVAQYANKPGGEFKELSEYAKQKEIPVIFWNKEDPVHHEKFMDAARLASHIFSTDANTRESYIKKTNNNNVYALPFAAQPQLHKPAALAGRIKRICFAGSWYGNRHAERGVAMAWLLRAAKKYGLDIYDRNYGTGAFPFPDEFSCSVSGSLPYRALCEKYRIYRVFLNVNSVTDSPTMFSRRIFELMACGTPVVSTYAKGIESYFDSDAVWLVKDEKEAEQALDQLLNDDNEWRRRSLLGIREVFTKHTYRHRLAFAFEKAGIGSALVKDQFLLLIARATNTDELNRIINFSETQLYSDFKVIVLAVSGFFDNSSVGNKVLIVPEDSEALNAFYSSSEVDAIGWINPAVAYDRYYLRDISNAMTYQETAKGWGCTNRESAFSYNAPVNLAMSIWKPNCFRELWKTADVNITVRHPSLYGIDTLGFENCPVEV</sequence>
<dbReference type="InterPro" id="IPR055259">
    <property type="entry name" value="YkvP/CgeB_Glyco_trans-like"/>
</dbReference>
<dbReference type="AlphaFoldDB" id="A0ABD4XY64"/>
<dbReference type="Pfam" id="PF13524">
    <property type="entry name" value="Glyco_trans_1_2"/>
    <property type="match status" value="1"/>
</dbReference>
<organism evidence="2 3">
    <name type="scientific">Stutzerimonas stutzeri</name>
    <name type="common">Pseudomonas stutzeri</name>
    <dbReference type="NCBI Taxonomy" id="316"/>
    <lineage>
        <taxon>Bacteria</taxon>
        <taxon>Pseudomonadati</taxon>
        <taxon>Pseudomonadota</taxon>
        <taxon>Gammaproteobacteria</taxon>
        <taxon>Pseudomonadales</taxon>
        <taxon>Pseudomonadaceae</taxon>
        <taxon>Stutzerimonas</taxon>
    </lineage>
</organism>
<dbReference type="Gene3D" id="3.40.50.2000">
    <property type="entry name" value="Glycogen Phosphorylase B"/>
    <property type="match status" value="1"/>
</dbReference>
<dbReference type="EMBL" id="JAOCDG010000007">
    <property type="protein sequence ID" value="MDH0687613.1"/>
    <property type="molecule type" value="Genomic_DNA"/>
</dbReference>
<name>A0ABD4XY64_STUST</name>
<dbReference type="Proteomes" id="UP001161139">
    <property type="component" value="Unassembled WGS sequence"/>
</dbReference>
<dbReference type="RefSeq" id="WP_279649139.1">
    <property type="nucleotide sequence ID" value="NZ_JAOCDG010000007.1"/>
</dbReference>
<keyword evidence="2" id="KW-0808">Transferase</keyword>
<proteinExistence type="predicted"/>